<keyword evidence="7" id="KW-1048">Host nucleus</keyword>
<evidence type="ECO:0000256" key="1">
    <source>
        <dbReference type="ARBA" id="ARBA00022561"/>
    </source>
</evidence>
<keyword evidence="7" id="KW-1015">Disulfide bond</keyword>
<evidence type="ECO:0000256" key="2">
    <source>
        <dbReference type="ARBA" id="ARBA00022581"/>
    </source>
</evidence>
<dbReference type="GO" id="GO:0005198">
    <property type="term" value="F:structural molecule activity"/>
    <property type="evidence" value="ECO:0007669"/>
    <property type="project" value="UniProtKB-UniRule"/>
</dbReference>
<protein>
    <recommendedName>
        <fullName evidence="7 8">Major capsid protein L1</fullName>
    </recommendedName>
</protein>
<dbReference type="InterPro" id="IPR011222">
    <property type="entry name" value="dsDNA_vir_gr_I_capsid"/>
</dbReference>
<dbReference type="EMBL" id="MF588703">
    <property type="protein sequence ID" value="ATQ38267.1"/>
    <property type="molecule type" value="Genomic_DNA"/>
</dbReference>
<comment type="subunit">
    <text evidence="7">Self-assembles into homopentamers. The capsid has an icosahedral symmetry and consists of 72 capsomers, with each capsomer being a pentamer of L1. Interacts with the minor capsid protein L2; this interaction is necessary for viral genome encapsidation. Interacts with protein E2; this interaction enhances E2-dependent replication and transcription activation.</text>
</comment>
<keyword evidence="3 7" id="KW-1161">Viral attachment to host cell</keyword>
<feature type="disulfide bond" description="Interchain (with Cys-437)" evidence="7">
    <location>
        <position position="174"/>
    </location>
</feature>
<dbReference type="GO" id="GO:0042025">
    <property type="term" value="C:host cell nucleus"/>
    <property type="evidence" value="ECO:0007669"/>
    <property type="project" value="UniProtKB-SubCell"/>
</dbReference>
<evidence type="ECO:0000313" key="9">
    <source>
        <dbReference type="EMBL" id="ATQ38267.1"/>
    </source>
</evidence>
<dbReference type="GO" id="GO:0019062">
    <property type="term" value="P:virion attachment to host cell"/>
    <property type="evidence" value="ECO:0007669"/>
    <property type="project" value="UniProtKB-UniRule"/>
</dbReference>
<keyword evidence="8" id="KW-1145">T=7 icosahedral capsid protein</keyword>
<evidence type="ECO:0000256" key="5">
    <source>
        <dbReference type="ARBA" id="ARBA00022921"/>
    </source>
</evidence>
<reference evidence="9" key="1">
    <citation type="journal article" date="2018" name="MSphere">
        <title>Metagenomic Discovery of 83 New Human Papillomavirus Types in Patients with Immunodeficiency.</title>
        <authorList>
            <person name="Pastrana D.V."/>
            <person name="Peretti A."/>
            <person name="Welch N.L."/>
            <person name="Borgogna C."/>
            <person name="Olivero C."/>
            <person name="Badolato R."/>
            <person name="Notarangelo L.D."/>
            <person name="Gariglio M."/>
            <person name="FitzGerald P.C."/>
            <person name="McIntosh C.E."/>
            <person name="Reeves J."/>
            <person name="Starrett G.J."/>
            <person name="Bliskovsky V."/>
            <person name="Velez D."/>
            <person name="Brownell I."/>
            <person name="Yarchoan R."/>
            <person name="Wyvill K.M."/>
            <person name="Uldrick T.S."/>
            <person name="Maldarelli F."/>
            <person name="Lisco A."/>
            <person name="Sereti I."/>
            <person name="Gonzalez C.M."/>
            <person name="Androphy E.J."/>
            <person name="McBride A.A."/>
            <person name="Van Doorslaer K."/>
            <person name="Garcia F."/>
            <person name="Dvoretzky I."/>
            <person name="Liu J.S."/>
            <person name="Han J."/>
            <person name="Murphy P.M."/>
            <person name="McDermott D.H."/>
            <person name="Buck C.B."/>
        </authorList>
    </citation>
    <scope>NUCLEOTIDE SEQUENCE</scope>
    <source>
        <strain evidence="9">Gamma07_w20c09</strain>
    </source>
</reference>
<dbReference type="GO" id="GO:0075509">
    <property type="term" value="P:endocytosis involved in viral entry into host cell"/>
    <property type="evidence" value="ECO:0007669"/>
    <property type="project" value="UniProtKB-KW"/>
</dbReference>
<accession>A0A2D2ALE9</accession>
<feature type="disulfide bond" description="Interchain (with Cys-174)" evidence="7">
    <location>
        <position position="437"/>
    </location>
</feature>
<evidence type="ECO:0000256" key="6">
    <source>
        <dbReference type="ARBA" id="ARBA00023296"/>
    </source>
</evidence>
<comment type="similarity">
    <text evidence="7 8">Belongs to the papillomaviridae L1 protein family.</text>
</comment>
<keyword evidence="6 7" id="KW-1160">Virus entry into host cell</keyword>
<evidence type="ECO:0000256" key="7">
    <source>
        <dbReference type="HAMAP-Rule" id="MF_04002"/>
    </source>
</evidence>
<dbReference type="Proteomes" id="UP000290845">
    <property type="component" value="Segment"/>
</dbReference>
<keyword evidence="5 7" id="KW-0426">Late protein</keyword>
<evidence type="ECO:0000256" key="8">
    <source>
        <dbReference type="RuleBase" id="RU361248"/>
    </source>
</evidence>
<comment type="function">
    <text evidence="7 8">Forms an icosahedral capsid with a T=7 symmetry and a 50 nm diameter. The capsid is composed of 72 pentamers linked to each other by disulfide bonds and associated with L2 proteins. Binds to heparan sulfate proteoglycans on cell surface of basal layer keratinocytes to provide initial virion attachment. This binding mediates a conformational change in the virus capsid that facilitates efficient infection. The virion enters the host cell via endocytosis. During virus trafficking, L1 protein dissociates from the viral DNA and the genomic DNA is released to the host nucleus. The virion assembly takes place within the cell nucleus. Encapsulates the genomic DNA together with protein L2.</text>
</comment>
<gene>
    <name evidence="7 8 9" type="primary">L1</name>
</gene>
<keyword evidence="2 7" id="KW-0945">Host-virus interaction</keyword>
<keyword evidence="7" id="KW-1162">Viral penetration into host cytoplasm</keyword>
<dbReference type="HAMAP" id="MF_04002">
    <property type="entry name" value="PPV_L1"/>
    <property type="match status" value="1"/>
</dbReference>
<dbReference type="InterPro" id="IPR002210">
    <property type="entry name" value="Capsid_L1_Papillomavir"/>
</dbReference>
<keyword evidence="4 7" id="KW-0946">Virion</keyword>
<sequence length="513" mass="57624">MSLWLPNTGKVYLPPSRPVARVLSTDDYVQETSLFFHASSDRLLTVGHPYFPIKDNKGTITVPKVSGNQFRVFRLQLPDPNRFALVDPSIYDPDKERLVWKLRGIEVMRGGPLGVGSTGHPLLNKVNDTENPNTYFQTTVDNRQNVSMDPKQTQLLVVGCEPCTGAHWDAAKPCDPPGIQKGDCPPLQLMNSIIEDGDMCDIGFGAMNFNVLQQDRSSVPLDIVASTCKWPDLVKMTNDVYGDGLFFFGKREQVYARHYFTRNGYVGDSIPQVDENPNTTYVVPGGNDQAQKTITPSIYFATPSGSLVSSDAQILNRPYWMQRAQGMNNGVCWNNNLFVTVVDNTHNTNFTISQYTGSDPLTTYKSTDFKEYLRHVEEYDISIIVQICKIGLDADVLAHLNAMNSSILENWNLAFVPPPATGIEDHYRFITSLATRCPDQNPPPEKVDPYAKYSFWMVDMTDRMSSDLTQTSLGRRFVYQIGLTGRTINTLKRRRVLQGTSSKSKSSKRKRKA</sequence>
<organism evidence="9">
    <name type="scientific">Gammapapillomavirus 7</name>
    <dbReference type="NCBI Taxonomy" id="1175849"/>
    <lineage>
        <taxon>Viruses</taxon>
        <taxon>Monodnaviria</taxon>
        <taxon>Shotokuvirae</taxon>
        <taxon>Cossaviricota</taxon>
        <taxon>Papovaviricetes</taxon>
        <taxon>Zurhausenvirales</taxon>
        <taxon>Papillomaviridae</taxon>
        <taxon>Firstpapillomavirinae</taxon>
        <taxon>Gammapapillomavirus</taxon>
    </lineage>
</organism>
<dbReference type="GO" id="GO:0039620">
    <property type="term" value="C:T=7 icosahedral viral capsid"/>
    <property type="evidence" value="ECO:0007669"/>
    <property type="project" value="UniProtKB-UniRule"/>
</dbReference>
<comment type="subcellular location">
    <subcellularLocation>
        <location evidence="7">Virion</location>
    </subcellularLocation>
    <subcellularLocation>
        <location evidence="7">Host nucleus</location>
    </subcellularLocation>
</comment>
<dbReference type="SUPFAM" id="SSF88648">
    <property type="entry name" value="Group I dsDNA viruses"/>
    <property type="match status" value="1"/>
</dbReference>
<keyword evidence="1 7" id="KW-0167">Capsid protein</keyword>
<dbReference type="Pfam" id="PF00500">
    <property type="entry name" value="Late_protein_L1"/>
    <property type="match status" value="1"/>
</dbReference>
<evidence type="ECO:0000256" key="4">
    <source>
        <dbReference type="ARBA" id="ARBA00022844"/>
    </source>
</evidence>
<dbReference type="InterPro" id="IPR036973">
    <property type="entry name" value="Capsid_L1_sf_Papillomavir"/>
</dbReference>
<dbReference type="PRINTS" id="PR00865">
    <property type="entry name" value="HPVCAPSIDL1"/>
</dbReference>
<name>A0A2D2ALE9_9PAPI</name>
<dbReference type="Gene3D" id="2.60.175.20">
    <property type="entry name" value="Major capsid L1 (late) superfamily, Papillomavirus"/>
    <property type="match status" value="2"/>
</dbReference>
<proteinExistence type="inferred from homology"/>
<evidence type="ECO:0000256" key="3">
    <source>
        <dbReference type="ARBA" id="ARBA00022804"/>
    </source>
</evidence>
<keyword evidence="7" id="KW-1164">Virus endocytosis by host</keyword>